<accession>A0A2V3PUX9</accession>
<organism evidence="1 2">
    <name type="scientific">Dysgonomonas alginatilytica</name>
    <dbReference type="NCBI Taxonomy" id="1605892"/>
    <lineage>
        <taxon>Bacteria</taxon>
        <taxon>Pseudomonadati</taxon>
        <taxon>Bacteroidota</taxon>
        <taxon>Bacteroidia</taxon>
        <taxon>Bacteroidales</taxon>
        <taxon>Dysgonomonadaceae</taxon>
        <taxon>Dysgonomonas</taxon>
    </lineage>
</organism>
<protein>
    <submittedName>
        <fullName evidence="1">Abortive infection AbiH-like protein</fullName>
    </submittedName>
</protein>
<evidence type="ECO:0000313" key="1">
    <source>
        <dbReference type="EMBL" id="PXV63328.1"/>
    </source>
</evidence>
<evidence type="ECO:0000313" key="2">
    <source>
        <dbReference type="Proteomes" id="UP000247973"/>
    </source>
</evidence>
<gene>
    <name evidence="1" type="ORF">CLV62_11445</name>
</gene>
<keyword evidence="2" id="KW-1185">Reference proteome</keyword>
<dbReference type="OrthoDB" id="5903604at2"/>
<dbReference type="AlphaFoldDB" id="A0A2V3PUX9"/>
<dbReference type="Proteomes" id="UP000247973">
    <property type="component" value="Unassembled WGS sequence"/>
</dbReference>
<proteinExistence type="predicted"/>
<dbReference type="EMBL" id="QICL01000014">
    <property type="protein sequence ID" value="PXV63328.1"/>
    <property type="molecule type" value="Genomic_DNA"/>
</dbReference>
<reference evidence="1 2" key="1">
    <citation type="submission" date="2018-03" db="EMBL/GenBank/DDBJ databases">
        <title>Genomic Encyclopedia of Archaeal and Bacterial Type Strains, Phase II (KMG-II): from individual species to whole genera.</title>
        <authorList>
            <person name="Goeker M."/>
        </authorList>
    </citation>
    <scope>NUCLEOTIDE SEQUENCE [LARGE SCALE GENOMIC DNA]</scope>
    <source>
        <strain evidence="1 2">DSM 100214</strain>
    </source>
</reference>
<sequence>MNNLIIIGNGFDLAHGLRTSYNHFIEHMVNSHCKDRECYKDLFKLPNYISNYSILKDEILAPFSSLDTYLMTKIIGITTILITIPA</sequence>
<dbReference type="Pfam" id="PF14253">
    <property type="entry name" value="AbiH"/>
    <property type="match status" value="1"/>
</dbReference>
<comment type="caution">
    <text evidence="1">The sequence shown here is derived from an EMBL/GenBank/DDBJ whole genome shotgun (WGS) entry which is preliminary data.</text>
</comment>
<dbReference type="RefSeq" id="WP_146212733.1">
    <property type="nucleotide sequence ID" value="NZ_QICL01000014.1"/>
</dbReference>
<name>A0A2V3PUX9_9BACT</name>
<dbReference type="InterPro" id="IPR025935">
    <property type="entry name" value="AbiH"/>
</dbReference>